<feature type="domain" description="HAMP" evidence="13">
    <location>
        <begin position="195"/>
        <end position="248"/>
    </location>
</feature>
<keyword evidence="6 11" id="KW-0812">Transmembrane</keyword>
<dbReference type="Pfam" id="PF00512">
    <property type="entry name" value="HisKA"/>
    <property type="match status" value="1"/>
</dbReference>
<evidence type="ECO:0000256" key="6">
    <source>
        <dbReference type="ARBA" id="ARBA00022692"/>
    </source>
</evidence>
<dbReference type="Gene3D" id="1.10.287.130">
    <property type="match status" value="1"/>
</dbReference>
<evidence type="ECO:0000256" key="7">
    <source>
        <dbReference type="ARBA" id="ARBA00022777"/>
    </source>
</evidence>
<dbReference type="InterPro" id="IPR036890">
    <property type="entry name" value="HATPase_C_sf"/>
</dbReference>
<dbReference type="CDD" id="cd00075">
    <property type="entry name" value="HATPase"/>
    <property type="match status" value="1"/>
</dbReference>
<protein>
    <recommendedName>
        <fullName evidence="3">histidine kinase</fullName>
        <ecNumber evidence="3">2.7.13.3</ecNumber>
    </recommendedName>
</protein>
<evidence type="ECO:0000256" key="3">
    <source>
        <dbReference type="ARBA" id="ARBA00012438"/>
    </source>
</evidence>
<evidence type="ECO:0000259" key="13">
    <source>
        <dbReference type="PROSITE" id="PS50885"/>
    </source>
</evidence>
<keyword evidence="8 11" id="KW-1133">Transmembrane helix</keyword>
<evidence type="ECO:0000256" key="5">
    <source>
        <dbReference type="ARBA" id="ARBA00022679"/>
    </source>
</evidence>
<dbReference type="InterPro" id="IPR004358">
    <property type="entry name" value="Sig_transdc_His_kin-like_C"/>
</dbReference>
<keyword evidence="10 11" id="KW-0472">Membrane</keyword>
<dbReference type="InterPro" id="IPR050428">
    <property type="entry name" value="TCS_sensor_his_kinase"/>
</dbReference>
<dbReference type="SMART" id="SM00388">
    <property type="entry name" value="HisKA"/>
    <property type="match status" value="1"/>
</dbReference>
<keyword evidence="9" id="KW-0902">Two-component regulatory system</keyword>
<dbReference type="InterPro" id="IPR003660">
    <property type="entry name" value="HAMP_dom"/>
</dbReference>
<dbReference type="PRINTS" id="PR00344">
    <property type="entry name" value="BCTRLSENSOR"/>
</dbReference>
<dbReference type="PANTHER" id="PTHR45436">
    <property type="entry name" value="SENSOR HISTIDINE KINASE YKOH"/>
    <property type="match status" value="1"/>
</dbReference>
<dbReference type="SMART" id="SM00304">
    <property type="entry name" value="HAMP"/>
    <property type="match status" value="1"/>
</dbReference>
<dbReference type="SUPFAM" id="SSF47384">
    <property type="entry name" value="Homodimeric domain of signal transducing histidine kinase"/>
    <property type="match status" value="1"/>
</dbReference>
<name>A0A1B4LJG0_9BURK</name>
<dbReference type="EC" id="2.7.13.3" evidence="3"/>
<gene>
    <name evidence="14" type="ORF">WJ35_15735</name>
</gene>
<dbReference type="CDD" id="cd00082">
    <property type="entry name" value="HisKA"/>
    <property type="match status" value="1"/>
</dbReference>
<organism evidence="14 15">
    <name type="scientific">Burkholderia ubonensis</name>
    <dbReference type="NCBI Taxonomy" id="101571"/>
    <lineage>
        <taxon>Bacteria</taxon>
        <taxon>Pseudomonadati</taxon>
        <taxon>Pseudomonadota</taxon>
        <taxon>Betaproteobacteria</taxon>
        <taxon>Burkholderiales</taxon>
        <taxon>Burkholderiaceae</taxon>
        <taxon>Burkholderia</taxon>
        <taxon>Burkholderia cepacia complex</taxon>
    </lineage>
</organism>
<keyword evidence="5" id="KW-0808">Transferase</keyword>
<evidence type="ECO:0000256" key="11">
    <source>
        <dbReference type="SAM" id="Phobius"/>
    </source>
</evidence>
<comment type="catalytic activity">
    <reaction evidence="1">
        <text>ATP + protein L-histidine = ADP + protein N-phospho-L-histidine.</text>
        <dbReference type="EC" id="2.7.13.3"/>
    </reaction>
</comment>
<dbReference type="PROSITE" id="PS50885">
    <property type="entry name" value="HAMP"/>
    <property type="match status" value="1"/>
</dbReference>
<proteinExistence type="predicted"/>
<accession>A0A1B4LJG0</accession>
<dbReference type="EMBL" id="CP013421">
    <property type="protein sequence ID" value="AOJ77309.1"/>
    <property type="molecule type" value="Genomic_DNA"/>
</dbReference>
<dbReference type="InterPro" id="IPR036097">
    <property type="entry name" value="HisK_dim/P_sf"/>
</dbReference>
<dbReference type="Pfam" id="PF02518">
    <property type="entry name" value="HATPase_c"/>
    <property type="match status" value="1"/>
</dbReference>
<dbReference type="InterPro" id="IPR003661">
    <property type="entry name" value="HisK_dim/P_dom"/>
</dbReference>
<dbReference type="SMART" id="SM00387">
    <property type="entry name" value="HATPase_c"/>
    <property type="match status" value="1"/>
</dbReference>
<dbReference type="Proteomes" id="UP000243680">
    <property type="component" value="Chromosome 3"/>
</dbReference>
<evidence type="ECO:0000256" key="8">
    <source>
        <dbReference type="ARBA" id="ARBA00022989"/>
    </source>
</evidence>
<dbReference type="PANTHER" id="PTHR45436:SF15">
    <property type="entry name" value="SENSOR HISTIDINE KINASE CUSS"/>
    <property type="match status" value="1"/>
</dbReference>
<keyword evidence="4" id="KW-0597">Phosphoprotein</keyword>
<evidence type="ECO:0000313" key="15">
    <source>
        <dbReference type="Proteomes" id="UP000243680"/>
    </source>
</evidence>
<sequence>MVDGAGTRVRRRRTLFFTISVRLAVVGCIFMLVQLLAVMWMYVRNPNELDQLLISAEATRIARAIAADGADAGLARSADLAQPLAPDTRRAFVVHEKGGAIVARHDDGEVRIEQEAPMSFLVIRTQRETWGDRFLLTGTRRVTVADRPYWVTVAIAGRGFKPFVPVIFDEIRFHVLLPLALLSGLLLLFNFSVVRSTLKPLDETIAAVDRIDPAQIATRITDATPLWEVQALVGSVNRMLDRLQLSVETLREFAGDAAHELRTPLAILMLGIGSLPDGETKTKLTRDAQRMKRLVDQMLDMAQASTVEIAADDRVDLGALARDVSTDLLPLAVARGRSITFVDAGGATIRGHTEALGRALRNVIENALEHTPRGTTVEVVSGPGRCCSVRDHGPGVPARERARIFDRFYRVDRSRNAGAGLGLAIVATIMEAHGGWIEVDDAADGGALMRLRF</sequence>
<feature type="domain" description="Histidine kinase" evidence="12">
    <location>
        <begin position="256"/>
        <end position="453"/>
    </location>
</feature>
<dbReference type="Gene3D" id="3.30.565.10">
    <property type="entry name" value="Histidine kinase-like ATPase, C-terminal domain"/>
    <property type="match status" value="1"/>
</dbReference>
<dbReference type="SUPFAM" id="SSF55874">
    <property type="entry name" value="ATPase domain of HSP90 chaperone/DNA topoisomerase II/histidine kinase"/>
    <property type="match status" value="1"/>
</dbReference>
<keyword evidence="7 14" id="KW-0418">Kinase</keyword>
<comment type="subcellular location">
    <subcellularLocation>
        <location evidence="2">Membrane</location>
        <topology evidence="2">Multi-pass membrane protein</topology>
    </subcellularLocation>
</comment>
<dbReference type="GO" id="GO:0005886">
    <property type="term" value="C:plasma membrane"/>
    <property type="evidence" value="ECO:0007669"/>
    <property type="project" value="TreeGrafter"/>
</dbReference>
<evidence type="ECO:0000256" key="10">
    <source>
        <dbReference type="ARBA" id="ARBA00023136"/>
    </source>
</evidence>
<evidence type="ECO:0000256" key="9">
    <source>
        <dbReference type="ARBA" id="ARBA00023012"/>
    </source>
</evidence>
<evidence type="ECO:0000259" key="12">
    <source>
        <dbReference type="PROSITE" id="PS50109"/>
    </source>
</evidence>
<dbReference type="InterPro" id="IPR003594">
    <property type="entry name" value="HATPase_dom"/>
</dbReference>
<evidence type="ECO:0000256" key="4">
    <source>
        <dbReference type="ARBA" id="ARBA00022553"/>
    </source>
</evidence>
<dbReference type="AlphaFoldDB" id="A0A1B4LJG0"/>
<evidence type="ECO:0000256" key="1">
    <source>
        <dbReference type="ARBA" id="ARBA00000085"/>
    </source>
</evidence>
<dbReference type="PROSITE" id="PS50109">
    <property type="entry name" value="HIS_KIN"/>
    <property type="match status" value="1"/>
</dbReference>
<evidence type="ECO:0000256" key="2">
    <source>
        <dbReference type="ARBA" id="ARBA00004141"/>
    </source>
</evidence>
<feature type="transmembrane region" description="Helical" evidence="11">
    <location>
        <begin position="171"/>
        <end position="191"/>
    </location>
</feature>
<dbReference type="InterPro" id="IPR005467">
    <property type="entry name" value="His_kinase_dom"/>
</dbReference>
<feature type="transmembrane region" description="Helical" evidence="11">
    <location>
        <begin position="21"/>
        <end position="43"/>
    </location>
</feature>
<dbReference type="GO" id="GO:0000155">
    <property type="term" value="F:phosphorelay sensor kinase activity"/>
    <property type="evidence" value="ECO:0007669"/>
    <property type="project" value="InterPro"/>
</dbReference>
<evidence type="ECO:0000313" key="14">
    <source>
        <dbReference type="EMBL" id="AOJ77309.1"/>
    </source>
</evidence>
<reference evidence="14 15" key="1">
    <citation type="submission" date="2015-12" db="EMBL/GenBank/DDBJ databases">
        <title>Diversity of Burkholderia near neighbor genomes.</title>
        <authorList>
            <person name="Sahl J."/>
            <person name="Wagner D."/>
            <person name="Keim P."/>
        </authorList>
    </citation>
    <scope>NUCLEOTIDE SEQUENCE [LARGE SCALE GENOMIC DNA]</scope>
    <source>
        <strain evidence="14 15">MSMB0783</strain>
    </source>
</reference>